<keyword evidence="6 7" id="KW-0472">Membrane</keyword>
<dbReference type="PANTHER" id="PTHR34856">
    <property type="entry name" value="PROTEIN NRFD"/>
    <property type="match status" value="1"/>
</dbReference>
<feature type="transmembrane region" description="Helical" evidence="7">
    <location>
        <begin position="129"/>
        <end position="150"/>
    </location>
</feature>
<feature type="transmembrane region" description="Helical" evidence="7">
    <location>
        <begin position="88"/>
        <end position="109"/>
    </location>
</feature>
<feature type="transmembrane region" description="Helical" evidence="7">
    <location>
        <begin position="162"/>
        <end position="187"/>
    </location>
</feature>
<evidence type="ECO:0000256" key="5">
    <source>
        <dbReference type="ARBA" id="ARBA00022989"/>
    </source>
</evidence>
<protein>
    <submittedName>
        <fullName evidence="8">Sulfite reduction-associated complex DsrMKJOP protein DsrP (= HmeB)</fullName>
    </submittedName>
</protein>
<comment type="similarity">
    <text evidence="2">Belongs to the NrfD family.</text>
</comment>
<gene>
    <name evidence="8" type="ORF">MNBD_GAMMA08-2601</name>
</gene>
<reference evidence="8" key="1">
    <citation type="submission" date="2018-06" db="EMBL/GenBank/DDBJ databases">
        <authorList>
            <person name="Zhirakovskaya E."/>
        </authorList>
    </citation>
    <scope>NUCLEOTIDE SEQUENCE</scope>
</reference>
<accession>A0A3B0XMX9</accession>
<feature type="transmembrane region" description="Helical" evidence="7">
    <location>
        <begin position="238"/>
        <end position="256"/>
    </location>
</feature>
<feature type="transmembrane region" description="Helical" evidence="7">
    <location>
        <begin position="193"/>
        <end position="217"/>
    </location>
</feature>
<evidence type="ECO:0000256" key="6">
    <source>
        <dbReference type="ARBA" id="ARBA00023136"/>
    </source>
</evidence>
<evidence type="ECO:0000313" key="8">
    <source>
        <dbReference type="EMBL" id="VAW64512.1"/>
    </source>
</evidence>
<keyword evidence="4 7" id="KW-0812">Transmembrane</keyword>
<dbReference type="InterPro" id="IPR005614">
    <property type="entry name" value="NrfD-like"/>
</dbReference>
<dbReference type="EMBL" id="UOFH01000289">
    <property type="protein sequence ID" value="VAW64512.1"/>
    <property type="molecule type" value="Genomic_DNA"/>
</dbReference>
<comment type="subcellular location">
    <subcellularLocation>
        <location evidence="1">Cell membrane</location>
        <topology evidence="1">Multi-pass membrane protein</topology>
    </subcellularLocation>
</comment>
<keyword evidence="3" id="KW-1003">Cell membrane</keyword>
<feature type="transmembrane region" description="Helical" evidence="7">
    <location>
        <begin position="57"/>
        <end position="76"/>
    </location>
</feature>
<evidence type="ECO:0000256" key="3">
    <source>
        <dbReference type="ARBA" id="ARBA00022475"/>
    </source>
</evidence>
<dbReference type="AlphaFoldDB" id="A0A3B0XMX9"/>
<organism evidence="8">
    <name type="scientific">hydrothermal vent metagenome</name>
    <dbReference type="NCBI Taxonomy" id="652676"/>
    <lineage>
        <taxon>unclassified sequences</taxon>
        <taxon>metagenomes</taxon>
        <taxon>ecological metagenomes</taxon>
    </lineage>
</organism>
<feature type="transmembrane region" description="Helical" evidence="7">
    <location>
        <begin position="367"/>
        <end position="388"/>
    </location>
</feature>
<evidence type="ECO:0000256" key="2">
    <source>
        <dbReference type="ARBA" id="ARBA00008929"/>
    </source>
</evidence>
<evidence type="ECO:0000256" key="4">
    <source>
        <dbReference type="ARBA" id="ARBA00022692"/>
    </source>
</evidence>
<dbReference type="Pfam" id="PF03916">
    <property type="entry name" value="NrfD"/>
    <property type="match status" value="1"/>
</dbReference>
<sequence length="407" mass="44311">MKKIHLEQIEGNSTGYMGLIALLGVFVLGAIGSMLYMEHEGHWVSGMDNQIVWGLPHVFAVFLIVAASGALNVASISSVFQKKIYKPLAPLSTLVALALLTGGLMVLVLDLGRPDRLIVAMTYYNFKSIFAWNMILYNGFFVIVGVYAWFMLDRTMKKYSRYAGIAAFVWRLALTTGTGSIFGFIVARSGYDMAMMAPMFVIMSFSFGLAIFILVLLASYNGTNRPLGDVVVNRLRSLLGTFIFATLYFQIVYHLSNLYATEHHGYEAFILLGENGGSTYSNIYWIGQIILGTLVPIAMIYTPALKNNRTAISIASALVIVGGMAAMYTVIIAGQAYPMEIFPGMEVVSSTFFDGAVSQYSPSLPEVLLGLGGVAMSLIMIALGIKVLGFLPATLEDSVADPHHKAE</sequence>
<name>A0A3B0XMX9_9ZZZZ</name>
<feature type="transmembrane region" description="Helical" evidence="7">
    <location>
        <begin position="283"/>
        <end position="302"/>
    </location>
</feature>
<keyword evidence="5 7" id="KW-1133">Transmembrane helix</keyword>
<feature type="transmembrane region" description="Helical" evidence="7">
    <location>
        <begin position="16"/>
        <end position="37"/>
    </location>
</feature>
<dbReference type="Gene3D" id="1.20.1630.10">
    <property type="entry name" value="Formate dehydrogenase/DMSO reductase domain"/>
    <property type="match status" value="1"/>
</dbReference>
<dbReference type="PANTHER" id="PTHR34856:SF2">
    <property type="entry name" value="PROTEIN NRFD"/>
    <property type="match status" value="1"/>
</dbReference>
<dbReference type="InterPro" id="IPR052049">
    <property type="entry name" value="Electron_transfer_protein"/>
</dbReference>
<proteinExistence type="inferred from homology"/>
<evidence type="ECO:0000256" key="1">
    <source>
        <dbReference type="ARBA" id="ARBA00004651"/>
    </source>
</evidence>
<dbReference type="GO" id="GO:0005886">
    <property type="term" value="C:plasma membrane"/>
    <property type="evidence" value="ECO:0007669"/>
    <property type="project" value="UniProtKB-SubCell"/>
</dbReference>
<evidence type="ECO:0000256" key="7">
    <source>
        <dbReference type="SAM" id="Phobius"/>
    </source>
</evidence>
<feature type="transmembrane region" description="Helical" evidence="7">
    <location>
        <begin position="314"/>
        <end position="337"/>
    </location>
</feature>